<name>A0A8E2DKW0_9APHY</name>
<protein>
    <recommendedName>
        <fullName evidence="3">F-box domain-containing protein</fullName>
    </recommendedName>
</protein>
<proteinExistence type="predicted"/>
<dbReference type="AlphaFoldDB" id="A0A8E2DKW0"/>
<keyword evidence="2" id="KW-1185">Reference proteome</keyword>
<evidence type="ECO:0000313" key="2">
    <source>
        <dbReference type="Proteomes" id="UP000250043"/>
    </source>
</evidence>
<dbReference type="OrthoDB" id="2753739at2759"/>
<gene>
    <name evidence="1" type="ORF">OBBRIDRAFT_487688</name>
</gene>
<dbReference type="Proteomes" id="UP000250043">
    <property type="component" value="Unassembled WGS sequence"/>
</dbReference>
<reference evidence="1 2" key="1">
    <citation type="submission" date="2016-07" db="EMBL/GenBank/DDBJ databases">
        <title>Draft genome of the white-rot fungus Obba rivulosa 3A-2.</title>
        <authorList>
            <consortium name="DOE Joint Genome Institute"/>
            <person name="Miettinen O."/>
            <person name="Riley R."/>
            <person name="Acob R."/>
            <person name="Barry K."/>
            <person name="Cullen D."/>
            <person name="De Vries R."/>
            <person name="Hainaut M."/>
            <person name="Hatakka A."/>
            <person name="Henrissat B."/>
            <person name="Hilden K."/>
            <person name="Kuo R."/>
            <person name="Labutti K."/>
            <person name="Lipzen A."/>
            <person name="Makela M.R."/>
            <person name="Sandor L."/>
            <person name="Spatafora J.W."/>
            <person name="Grigoriev I.V."/>
            <person name="Hibbett D.S."/>
        </authorList>
    </citation>
    <scope>NUCLEOTIDE SEQUENCE [LARGE SCALE GENOMIC DNA]</scope>
    <source>
        <strain evidence="1 2">3A-2</strain>
    </source>
</reference>
<organism evidence="1 2">
    <name type="scientific">Obba rivulosa</name>
    <dbReference type="NCBI Taxonomy" id="1052685"/>
    <lineage>
        <taxon>Eukaryota</taxon>
        <taxon>Fungi</taxon>
        <taxon>Dikarya</taxon>
        <taxon>Basidiomycota</taxon>
        <taxon>Agaricomycotina</taxon>
        <taxon>Agaricomycetes</taxon>
        <taxon>Polyporales</taxon>
        <taxon>Gelatoporiaceae</taxon>
        <taxon>Obba</taxon>
    </lineage>
</organism>
<evidence type="ECO:0000313" key="1">
    <source>
        <dbReference type="EMBL" id="OCH91915.1"/>
    </source>
</evidence>
<sequence>MIAYYRRDLVACSRVCKALQTLANTVIVKHRELEVDDLSTLRRRLQQLPILADLIEHLDVQSDELLSTFPIEFAGKLHRVDSCSVTGGDAALSLRTQSRLAFAQWGTITILELYNVIFSTFTEFVRFVSCLPNLRQLLLFDVSHKTGEMYNLKRAAFAQRLSLQYFRNISRDISPCWRILTAPRLSQSLTRLEVDINEVILRQCGPLPRLQLPILQTLGVQFFMNRLPALSSLFAIFLSQWPQNHISTIEITFLLYPEREPQLFGSDRKLSRHCLDMIDRALCLPQFKCLQRVNVKFTSLYFADDAEYLRSNGVLLFPRLGVRRILNLSMSGKGVDVVEMIVDLDIADHVRQ</sequence>
<accession>A0A8E2DKW0</accession>
<dbReference type="EMBL" id="KV722377">
    <property type="protein sequence ID" value="OCH91915.1"/>
    <property type="molecule type" value="Genomic_DNA"/>
</dbReference>
<evidence type="ECO:0008006" key="3">
    <source>
        <dbReference type="Google" id="ProtNLM"/>
    </source>
</evidence>